<evidence type="ECO:0008006" key="4">
    <source>
        <dbReference type="Google" id="ProtNLM"/>
    </source>
</evidence>
<accession>A0ABW0NPU7</accession>
<protein>
    <recommendedName>
        <fullName evidence="4">DUF3558 domain-containing protein</fullName>
    </recommendedName>
</protein>
<organism evidence="2 3">
    <name type="scientific">Lysinimonas soli</name>
    <dbReference type="NCBI Taxonomy" id="1074233"/>
    <lineage>
        <taxon>Bacteria</taxon>
        <taxon>Bacillati</taxon>
        <taxon>Actinomycetota</taxon>
        <taxon>Actinomycetes</taxon>
        <taxon>Micrococcales</taxon>
        <taxon>Microbacteriaceae</taxon>
        <taxon>Lysinimonas</taxon>
    </lineage>
</organism>
<keyword evidence="3" id="KW-1185">Reference proteome</keyword>
<feature type="compositionally biased region" description="Low complexity" evidence="1">
    <location>
        <begin position="199"/>
        <end position="213"/>
    </location>
</feature>
<evidence type="ECO:0000313" key="2">
    <source>
        <dbReference type="EMBL" id="MFC5501941.1"/>
    </source>
</evidence>
<evidence type="ECO:0000256" key="1">
    <source>
        <dbReference type="SAM" id="MobiDB-lite"/>
    </source>
</evidence>
<dbReference type="RefSeq" id="WP_386739601.1">
    <property type="nucleotide sequence ID" value="NZ_JBHSMG010000001.1"/>
</dbReference>
<dbReference type="PROSITE" id="PS51257">
    <property type="entry name" value="PROKAR_LIPOPROTEIN"/>
    <property type="match status" value="1"/>
</dbReference>
<proteinExistence type="predicted"/>
<evidence type="ECO:0000313" key="3">
    <source>
        <dbReference type="Proteomes" id="UP001596039"/>
    </source>
</evidence>
<gene>
    <name evidence="2" type="ORF">ACFPJ4_06765</name>
</gene>
<feature type="region of interest" description="Disordered" evidence="1">
    <location>
        <begin position="182"/>
        <end position="213"/>
    </location>
</feature>
<sequence>MTGATRRRAVRRLSLGLAFASVIIALAACFPLEPAPSPSPTRSGAASPAAVAPLAPLVVPAVLNYCPLVDAVHYSGYPLPIDEVYICRADGTHDTDGTTSYGPWESAWRVDHPEGLLLAYRRPDAMKSRTVCSSHPRADPLIVWVHRNGVTTAYYAPVDGCGAPSSAAAAAYAHAQRTLLVEVDRGAPDPSKTGAVPRPSSTPSTPSTKDSSG</sequence>
<name>A0ABW0NPU7_9MICO</name>
<reference evidence="3" key="1">
    <citation type="journal article" date="2019" name="Int. J. Syst. Evol. Microbiol.">
        <title>The Global Catalogue of Microorganisms (GCM) 10K type strain sequencing project: providing services to taxonomists for standard genome sequencing and annotation.</title>
        <authorList>
            <consortium name="The Broad Institute Genomics Platform"/>
            <consortium name="The Broad Institute Genome Sequencing Center for Infectious Disease"/>
            <person name="Wu L."/>
            <person name="Ma J."/>
        </authorList>
    </citation>
    <scope>NUCLEOTIDE SEQUENCE [LARGE SCALE GENOMIC DNA]</scope>
    <source>
        <strain evidence="3">CGMCC 4.6997</strain>
    </source>
</reference>
<dbReference type="EMBL" id="JBHSMG010000001">
    <property type="protein sequence ID" value="MFC5501941.1"/>
    <property type="molecule type" value="Genomic_DNA"/>
</dbReference>
<dbReference type="Proteomes" id="UP001596039">
    <property type="component" value="Unassembled WGS sequence"/>
</dbReference>
<comment type="caution">
    <text evidence="2">The sequence shown here is derived from an EMBL/GenBank/DDBJ whole genome shotgun (WGS) entry which is preliminary data.</text>
</comment>